<proteinExistence type="predicted"/>
<accession>A0A9X1P266</accession>
<dbReference type="RefSeq" id="WP_233719642.1">
    <property type="nucleotide sequence ID" value="NZ_JAJUWU010000009.1"/>
</dbReference>
<dbReference type="AlphaFoldDB" id="A0A9X1P266"/>
<keyword evidence="1" id="KW-0472">Membrane</keyword>
<dbReference type="InterPro" id="IPR055385">
    <property type="entry name" value="GpJ_HDII-ins2"/>
</dbReference>
<evidence type="ECO:0000256" key="1">
    <source>
        <dbReference type="SAM" id="Phobius"/>
    </source>
</evidence>
<reference evidence="3" key="1">
    <citation type="submission" date="2022-01" db="EMBL/GenBank/DDBJ databases">
        <title>Jiella avicenniae sp. nov., a novel endophytic bacterium isolated from bark of Avicennia marina.</title>
        <authorList>
            <person name="Tuo L."/>
        </authorList>
    </citation>
    <scope>NUCLEOTIDE SEQUENCE</scope>
    <source>
        <strain evidence="3">CBK1P-4</strain>
    </source>
</reference>
<protein>
    <recommendedName>
        <fullName evidence="2">Tip attachment protein J HDII-ins2 domain-containing protein</fullName>
    </recommendedName>
</protein>
<dbReference type="Pfam" id="PF24801">
    <property type="entry name" value="FNIII-A_GpJ"/>
    <property type="match status" value="1"/>
</dbReference>
<keyword evidence="4" id="KW-1185">Reference proteome</keyword>
<organism evidence="3 4">
    <name type="scientific">Jiella avicenniae</name>
    <dbReference type="NCBI Taxonomy" id="2907202"/>
    <lineage>
        <taxon>Bacteria</taxon>
        <taxon>Pseudomonadati</taxon>
        <taxon>Pseudomonadota</taxon>
        <taxon>Alphaproteobacteria</taxon>
        <taxon>Hyphomicrobiales</taxon>
        <taxon>Aurantimonadaceae</taxon>
        <taxon>Jiella</taxon>
    </lineage>
</organism>
<evidence type="ECO:0000259" key="2">
    <source>
        <dbReference type="Pfam" id="PF24801"/>
    </source>
</evidence>
<evidence type="ECO:0000313" key="4">
    <source>
        <dbReference type="Proteomes" id="UP001139035"/>
    </source>
</evidence>
<evidence type="ECO:0000313" key="3">
    <source>
        <dbReference type="EMBL" id="MCE7028484.1"/>
    </source>
</evidence>
<feature type="domain" description="Tip attachment protein J HDII-ins2" evidence="2">
    <location>
        <begin position="270"/>
        <end position="400"/>
    </location>
</feature>
<name>A0A9X1P266_9HYPH</name>
<dbReference type="InterPro" id="IPR008979">
    <property type="entry name" value="Galactose-bd-like_sf"/>
</dbReference>
<feature type="transmembrane region" description="Helical" evidence="1">
    <location>
        <begin position="104"/>
        <end position="125"/>
    </location>
</feature>
<keyword evidence="1" id="KW-0812">Transmembrane</keyword>
<gene>
    <name evidence="3" type="ORF">LZD57_10830</name>
</gene>
<comment type="caution">
    <text evidence="3">The sequence shown here is derived from an EMBL/GenBank/DDBJ whole genome shotgun (WGS) entry which is preliminary data.</text>
</comment>
<dbReference type="SUPFAM" id="SSF49785">
    <property type="entry name" value="Galactose-binding domain-like"/>
    <property type="match status" value="1"/>
</dbReference>
<dbReference type="Proteomes" id="UP001139035">
    <property type="component" value="Unassembled WGS sequence"/>
</dbReference>
<sequence>MSQLVPVRQADDGVASAALFHEPKTLSVLALPTLDIGNRREVTRPYGMTVAEMVAAEFPGLPPERMAMVRVTIGEWVISAAVWHRVRPQPGWTIVIRVVPQGGALRNILSVVVSIAAIALGQFYVGPLLAGSLGLSAAAAGAFATAALGFAGQLLLQALIPIKTPQGESNSPTYDVEGWTNVVNKNGPVADLMGRHRWAPPSLASSFTETIGDERWITGLFGGYGPLEIDVDSIKIGDTPITDLEEDEYELEIREGYPDDEPLSLYPTQVSEVQVGISLQARDDDDKYYPVTRVAPPDAEELSVDISFPGGLLDTDDEGNEEEQSVTITIEYRLAGTSTWVFLQDGNGNDFHRIFGKTRNPIHRGFRWTPAVRGQYELRLKRTSGENSKASQETVWNCVRAHRPEYPLNFPHPMAMICAKVKATRLTNGQLKELNFVAQRVCQDWDAATETWIERATSSPASLRRWTLQGPANPKPLADAEIDLAYLADWHEWCADLGLEYNRIHDYDASIEEVAQDVCRAGRATPQNYGTQETVCIDRQQTEIVSHIGPRNAWDIKGSVQSIDPPDAWRIPFRDASNLWEEHERIVPRPGLVGSPQRIEELNADGITDPAQIWYYGRRRFLELEYRAETWTASMDIENLIIVRGNLVKLSLFDGQTSARVVSVTGRYVAIDELVEMDEGVDYGIRFRLRDGSSVTWIVTTVGGETRGLSLVSISNRYAIDSDPGYRPTDDDWLPEGRGYIDDDRYDGDLAFFGPLNGETVDAIVKDVENGEDFSAVVTLMPAAPEIDAFLATDTPPAWDGRVGAEVEIDMVAPSTPIIVSVRSGEVARRETDDPNDYPPIRAIVTATGATLVTAYEIQHRLQGSSTWSPTPAIGYAYAGTVEIEGYAKDDIVEMQARSVGQTGLVSAWGATTTVTVGAEDPTALLSVLNVEVSINDDEASITWLNPNEQRMVGVRVYSAPIGTAYEDLTAADILATVYSAPNASPPAVVDTAGYGDRVYYLTTFSNDAEAEPASVEATLLGPQKITNGGFDADTSYTKGPGWTISGGTANHAAGTASNFFQTISLVAGVTYRGEITITSYTSGTVRPVLAGGATTVLGPVISAVGTYEFDLTATSGNDRIQFIASSDGAYSMDNLSLRQVSP</sequence>
<dbReference type="EMBL" id="JAJUWU010000009">
    <property type="protein sequence ID" value="MCE7028484.1"/>
    <property type="molecule type" value="Genomic_DNA"/>
</dbReference>
<keyword evidence="1" id="KW-1133">Transmembrane helix</keyword>